<dbReference type="Proteomes" id="UP000256485">
    <property type="component" value="Unassembled WGS sequence"/>
</dbReference>
<reference evidence="10 11" key="1">
    <citation type="submission" date="2018-08" db="EMBL/GenBank/DDBJ databases">
        <title>Sequencing the genomes of 1000 actinobacteria strains.</title>
        <authorList>
            <person name="Klenk H.-P."/>
        </authorList>
    </citation>
    <scope>NUCLEOTIDE SEQUENCE [LARGE SCALE GENOMIC DNA]</scope>
    <source>
        <strain evidence="10 11">DSM 22891</strain>
    </source>
</reference>
<protein>
    <submittedName>
        <fullName evidence="10">Muramoyltetrapeptide carboxypeptidase</fullName>
    </submittedName>
</protein>
<evidence type="ECO:0000256" key="4">
    <source>
        <dbReference type="ARBA" id="ARBA00022801"/>
    </source>
</evidence>
<name>A0A3D9VDA3_THECX</name>
<dbReference type="OrthoDB" id="9807329at2"/>
<evidence type="ECO:0000256" key="3">
    <source>
        <dbReference type="ARBA" id="ARBA00022670"/>
    </source>
</evidence>
<dbReference type="Pfam" id="PF02016">
    <property type="entry name" value="Peptidase_S66"/>
    <property type="match status" value="1"/>
</dbReference>
<feature type="active site" description="Charge relay system" evidence="6">
    <location>
        <position position="291"/>
    </location>
</feature>
<dbReference type="PANTHER" id="PTHR30237:SF2">
    <property type="entry name" value="MUREIN TETRAPEPTIDE CARBOXYPEPTIDASE"/>
    <property type="match status" value="1"/>
</dbReference>
<dbReference type="GO" id="GO:0008236">
    <property type="term" value="F:serine-type peptidase activity"/>
    <property type="evidence" value="ECO:0007669"/>
    <property type="project" value="UniProtKB-KW"/>
</dbReference>
<gene>
    <name evidence="10" type="ORF">DFJ64_3611</name>
</gene>
<evidence type="ECO:0000256" key="2">
    <source>
        <dbReference type="ARBA" id="ARBA00022645"/>
    </source>
</evidence>
<feature type="active site" description="Nucleophile" evidence="6">
    <location>
        <position position="129"/>
    </location>
</feature>
<feature type="compositionally biased region" description="Basic and acidic residues" evidence="7">
    <location>
        <begin position="9"/>
        <end position="18"/>
    </location>
</feature>
<dbReference type="GO" id="GO:0004180">
    <property type="term" value="F:carboxypeptidase activity"/>
    <property type="evidence" value="ECO:0007669"/>
    <property type="project" value="UniProtKB-KW"/>
</dbReference>
<dbReference type="Pfam" id="PF17676">
    <property type="entry name" value="Peptidase_S66C"/>
    <property type="match status" value="1"/>
</dbReference>
<dbReference type="InterPro" id="IPR040449">
    <property type="entry name" value="Peptidase_S66_N"/>
</dbReference>
<dbReference type="InterPro" id="IPR029062">
    <property type="entry name" value="Class_I_gatase-like"/>
</dbReference>
<dbReference type="SUPFAM" id="SSF52317">
    <property type="entry name" value="Class I glutamine amidotransferase-like"/>
    <property type="match status" value="1"/>
</dbReference>
<keyword evidence="11" id="KW-1185">Reference proteome</keyword>
<keyword evidence="5" id="KW-0720">Serine protease</keyword>
<evidence type="ECO:0000256" key="1">
    <source>
        <dbReference type="ARBA" id="ARBA00010233"/>
    </source>
</evidence>
<dbReference type="EMBL" id="QTUC01000001">
    <property type="protein sequence ID" value="REF38140.1"/>
    <property type="molecule type" value="Genomic_DNA"/>
</dbReference>
<feature type="active site" description="Charge relay system" evidence="6">
    <location>
        <position position="226"/>
    </location>
</feature>
<dbReference type="Gene3D" id="3.50.30.60">
    <property type="entry name" value="LD-carboxypeptidase A C-terminal domain-like"/>
    <property type="match status" value="1"/>
</dbReference>
<dbReference type="Gene3D" id="3.40.50.10740">
    <property type="entry name" value="Class I glutamine amidotransferase-like"/>
    <property type="match status" value="1"/>
</dbReference>
<comment type="caution">
    <text evidence="10">The sequence shown here is derived from an EMBL/GenBank/DDBJ whole genome shotgun (WGS) entry which is preliminary data.</text>
</comment>
<dbReference type="InterPro" id="IPR027461">
    <property type="entry name" value="Carboxypeptidase_A_C_sf"/>
</dbReference>
<proteinExistence type="inferred from homology"/>
<evidence type="ECO:0000313" key="10">
    <source>
        <dbReference type="EMBL" id="REF38140.1"/>
    </source>
</evidence>
<keyword evidence="4" id="KW-0378">Hydrolase</keyword>
<dbReference type="InterPro" id="IPR003507">
    <property type="entry name" value="S66_fam"/>
</dbReference>
<feature type="domain" description="LD-carboxypeptidase N-terminal" evidence="8">
    <location>
        <begin position="29"/>
        <end position="149"/>
    </location>
</feature>
<feature type="region of interest" description="Disordered" evidence="7">
    <location>
        <begin position="1"/>
        <end position="21"/>
    </location>
</feature>
<dbReference type="PANTHER" id="PTHR30237">
    <property type="entry name" value="MURAMOYLTETRAPEPTIDE CARBOXYPEPTIDASE"/>
    <property type="match status" value="1"/>
</dbReference>
<organism evidence="10 11">
    <name type="scientific">Thermasporomyces composti</name>
    <dbReference type="NCBI Taxonomy" id="696763"/>
    <lineage>
        <taxon>Bacteria</taxon>
        <taxon>Bacillati</taxon>
        <taxon>Actinomycetota</taxon>
        <taxon>Actinomycetes</taxon>
        <taxon>Propionibacteriales</taxon>
        <taxon>Nocardioidaceae</taxon>
        <taxon>Thermasporomyces</taxon>
    </lineage>
</organism>
<comment type="similarity">
    <text evidence="1">Belongs to the peptidase S66 family.</text>
</comment>
<evidence type="ECO:0000313" key="11">
    <source>
        <dbReference type="Proteomes" id="UP000256485"/>
    </source>
</evidence>
<sequence>MSTPESGQADERSSDRLTKPRRLRPGDRVCVIAPAGPVPSAVLDKGLAILESWGLEVCTGDHVRDRHPTLDYLAGDDADRAHDLMAAWCDPRTKAVLCARGGYGAMRLLDLLDWDAMAAAPPKVFAGSSDITALHQAFARHLGIPTVFGAMVATSAFVDDPVAQANLRRMLFQPDAGTVLTGPGAEPLVPGRARGRTVGGNLSLVASGLGTPDAERPPAGAIALLEDVTEEPYRLDRYLTHLRRAGWFDGLGGIALGSWVDCGDISTVRQVLVDRLGDLGIPIIWELGFGHCEGQLAIPLGTEVELVAEPPVAHLSLAEAALQ</sequence>
<evidence type="ECO:0000256" key="6">
    <source>
        <dbReference type="PIRSR" id="PIRSR028757-1"/>
    </source>
</evidence>
<accession>A0A3D9VDA3</accession>
<evidence type="ECO:0000256" key="5">
    <source>
        <dbReference type="ARBA" id="ARBA00022825"/>
    </source>
</evidence>
<evidence type="ECO:0000256" key="7">
    <source>
        <dbReference type="SAM" id="MobiDB-lite"/>
    </source>
</evidence>
<evidence type="ECO:0000259" key="9">
    <source>
        <dbReference type="Pfam" id="PF17676"/>
    </source>
</evidence>
<keyword evidence="2 10" id="KW-0121">Carboxypeptidase</keyword>
<dbReference type="GO" id="GO:0006508">
    <property type="term" value="P:proteolysis"/>
    <property type="evidence" value="ECO:0007669"/>
    <property type="project" value="UniProtKB-KW"/>
</dbReference>
<dbReference type="CDD" id="cd07025">
    <property type="entry name" value="Peptidase_S66"/>
    <property type="match status" value="1"/>
</dbReference>
<evidence type="ECO:0000259" key="8">
    <source>
        <dbReference type="Pfam" id="PF02016"/>
    </source>
</evidence>
<dbReference type="InterPro" id="IPR040921">
    <property type="entry name" value="Peptidase_S66C"/>
</dbReference>
<dbReference type="SUPFAM" id="SSF141986">
    <property type="entry name" value="LD-carboxypeptidase A C-terminal domain-like"/>
    <property type="match status" value="1"/>
</dbReference>
<feature type="domain" description="LD-carboxypeptidase C-terminal" evidence="9">
    <location>
        <begin position="194"/>
        <end position="306"/>
    </location>
</feature>
<dbReference type="PIRSF" id="PIRSF028757">
    <property type="entry name" value="LD-carboxypeptidase"/>
    <property type="match status" value="1"/>
</dbReference>
<dbReference type="InterPro" id="IPR027478">
    <property type="entry name" value="LdcA_N"/>
</dbReference>
<keyword evidence="3" id="KW-0645">Protease</keyword>
<dbReference type="AlphaFoldDB" id="A0A3D9VDA3"/>